<dbReference type="SUPFAM" id="SSF50729">
    <property type="entry name" value="PH domain-like"/>
    <property type="match status" value="1"/>
</dbReference>
<accession>A0AAD5AHV2</accession>
<sequence>MDGNGKRSRIDRRSWKPFSAVLQGMVLQLEEVQTKYKKYFKKENITIRLHHALAYPQMHKNMSNVLCLKTADSRVFYIAAESEEEQKIWVETINLIAARYSAPPLISTSNNIEEHPQVLPSFPSPLSLKQQVEYTKYKISENMFYSVTRRSRKDSPSKNTEYELKRYTVYSRALENADQYLNVQM</sequence>
<dbReference type="AlphaFoldDB" id="A0AAD5AHV2"/>
<dbReference type="Gene3D" id="2.30.29.30">
    <property type="entry name" value="Pleckstrin-homology domain (PH domain)/Phosphotyrosine-binding domain (PTB)"/>
    <property type="match status" value="1"/>
</dbReference>
<dbReference type="PROSITE" id="PS50003">
    <property type="entry name" value="PH_DOMAIN"/>
    <property type="match status" value="1"/>
</dbReference>
<evidence type="ECO:0000259" key="1">
    <source>
        <dbReference type="PROSITE" id="PS50003"/>
    </source>
</evidence>
<comment type="caution">
    <text evidence="2">The sequence shown here is derived from an EMBL/GenBank/DDBJ whole genome shotgun (WGS) entry which is preliminary data.</text>
</comment>
<evidence type="ECO:0000313" key="3">
    <source>
        <dbReference type="Proteomes" id="UP001205998"/>
    </source>
</evidence>
<name>A0AAD5AHV2_SILAS</name>
<reference evidence="2" key="1">
    <citation type="submission" date="2018-07" db="EMBL/GenBank/DDBJ databases">
        <title>Comparative genomics of catfishes provides insights into carnivory and benthic adaptation.</title>
        <authorList>
            <person name="Zhang Y."/>
            <person name="Wang D."/>
            <person name="Peng Z."/>
            <person name="Zheng S."/>
            <person name="Shao F."/>
            <person name="Tao W."/>
        </authorList>
    </citation>
    <scope>NUCLEOTIDE SEQUENCE</scope>
    <source>
        <strain evidence="2">Chongqing</strain>
    </source>
</reference>
<dbReference type="InterPro" id="IPR041681">
    <property type="entry name" value="PH_9"/>
</dbReference>
<gene>
    <name evidence="2" type="ORF">C0J50_23880</name>
</gene>
<feature type="domain" description="PH" evidence="1">
    <location>
        <begin position="1"/>
        <end position="98"/>
    </location>
</feature>
<dbReference type="InterPro" id="IPR011993">
    <property type="entry name" value="PH-like_dom_sf"/>
</dbReference>
<proteinExistence type="predicted"/>
<evidence type="ECO:0000313" key="2">
    <source>
        <dbReference type="EMBL" id="KAI5616551.1"/>
    </source>
</evidence>
<organism evidence="2 3">
    <name type="scientific">Silurus asotus</name>
    <name type="common">Amur catfish</name>
    <name type="synonym">Parasilurus asotus</name>
    <dbReference type="NCBI Taxonomy" id="30991"/>
    <lineage>
        <taxon>Eukaryota</taxon>
        <taxon>Metazoa</taxon>
        <taxon>Chordata</taxon>
        <taxon>Craniata</taxon>
        <taxon>Vertebrata</taxon>
        <taxon>Euteleostomi</taxon>
        <taxon>Actinopterygii</taxon>
        <taxon>Neopterygii</taxon>
        <taxon>Teleostei</taxon>
        <taxon>Ostariophysi</taxon>
        <taxon>Siluriformes</taxon>
        <taxon>Siluridae</taxon>
        <taxon>Silurus</taxon>
    </lineage>
</organism>
<keyword evidence="3" id="KW-1185">Reference proteome</keyword>
<dbReference type="Proteomes" id="UP001205998">
    <property type="component" value="Unassembled WGS sequence"/>
</dbReference>
<dbReference type="EMBL" id="MU551723">
    <property type="protein sequence ID" value="KAI5616551.1"/>
    <property type="molecule type" value="Genomic_DNA"/>
</dbReference>
<dbReference type="InterPro" id="IPR001849">
    <property type="entry name" value="PH_domain"/>
</dbReference>
<protein>
    <submittedName>
        <fullName evidence="2">PH and SEC7 domain-containing protein 2 isoform X3</fullName>
    </submittedName>
</protein>
<dbReference type="Pfam" id="PF15410">
    <property type="entry name" value="PH_9"/>
    <property type="match status" value="1"/>
</dbReference>